<dbReference type="Pfam" id="PF13776">
    <property type="entry name" value="DUF4172"/>
    <property type="match status" value="1"/>
</dbReference>
<dbReference type="Proteomes" id="UP000535305">
    <property type="component" value="Unassembled WGS sequence"/>
</dbReference>
<feature type="active site" evidence="1">
    <location>
        <position position="206"/>
    </location>
</feature>
<feature type="region of interest" description="Disordered" evidence="3">
    <location>
        <begin position="420"/>
        <end position="443"/>
    </location>
</feature>
<dbReference type="Pfam" id="PF02661">
    <property type="entry name" value="Fic"/>
    <property type="match status" value="1"/>
</dbReference>
<dbReference type="SUPFAM" id="SSF140931">
    <property type="entry name" value="Fic-like"/>
    <property type="match status" value="1"/>
</dbReference>
<feature type="domain" description="Fido" evidence="4">
    <location>
        <begin position="118"/>
        <end position="267"/>
    </location>
</feature>
<comment type="caution">
    <text evidence="5">The sequence shown here is derived from an EMBL/GenBank/DDBJ whole genome shotgun (WGS) entry which is preliminary data.</text>
</comment>
<protein>
    <submittedName>
        <fullName evidence="5">Fic family protein</fullName>
    </submittedName>
</protein>
<accession>A0A7U8G8Y4</accession>
<evidence type="ECO:0000256" key="1">
    <source>
        <dbReference type="PIRSR" id="PIRSR640198-1"/>
    </source>
</evidence>
<dbReference type="GO" id="GO:0005524">
    <property type="term" value="F:ATP binding"/>
    <property type="evidence" value="ECO:0007669"/>
    <property type="project" value="UniProtKB-KW"/>
</dbReference>
<dbReference type="PANTHER" id="PTHR13504">
    <property type="entry name" value="FIDO DOMAIN-CONTAINING PROTEIN DDB_G0283145"/>
    <property type="match status" value="1"/>
</dbReference>
<dbReference type="AlphaFoldDB" id="A0A7U8G8Y4"/>
<evidence type="ECO:0000256" key="3">
    <source>
        <dbReference type="SAM" id="MobiDB-lite"/>
    </source>
</evidence>
<organism evidence="5 6">
    <name type="scientific">Campylobacter upsaliensis</name>
    <dbReference type="NCBI Taxonomy" id="28080"/>
    <lineage>
        <taxon>Bacteria</taxon>
        <taxon>Pseudomonadati</taxon>
        <taxon>Campylobacterota</taxon>
        <taxon>Epsilonproteobacteria</taxon>
        <taxon>Campylobacterales</taxon>
        <taxon>Campylobacteraceae</taxon>
        <taxon>Campylobacter</taxon>
    </lineage>
</organism>
<keyword evidence="2" id="KW-0067">ATP-binding</keyword>
<feature type="binding site" evidence="2">
    <location>
        <position position="253"/>
    </location>
    <ligand>
        <name>ATP</name>
        <dbReference type="ChEBI" id="CHEBI:30616"/>
    </ligand>
</feature>
<name>A0A7U8G8Y4_CAMUP</name>
<evidence type="ECO:0000259" key="4">
    <source>
        <dbReference type="PROSITE" id="PS51459"/>
    </source>
</evidence>
<dbReference type="PANTHER" id="PTHR13504:SF33">
    <property type="entry name" value="FIC FAMILY PROTEIN"/>
    <property type="match status" value="1"/>
</dbReference>
<keyword evidence="2" id="KW-0547">Nucleotide-binding</keyword>
<reference evidence="5 6" key="1">
    <citation type="submission" date="2018-06" db="EMBL/GenBank/DDBJ databases">
        <authorList>
            <consortium name="PulseNet: The National Subtyping Network for Foodborne Disease Surveillance"/>
            <person name="Tarr C.L."/>
            <person name="Trees E."/>
            <person name="Katz L.S."/>
            <person name="Carleton-Romer H.A."/>
            <person name="Stroika S."/>
            <person name="Kucerova Z."/>
            <person name="Roache K.F."/>
            <person name="Sabol A.L."/>
            <person name="Besser J."/>
            <person name="Gerner-Smidt P."/>
        </authorList>
    </citation>
    <scope>NUCLEOTIDE SEQUENCE [LARGE SCALE GENOMIC DNA]</scope>
    <source>
        <strain evidence="5 6">PNUSAC003104</strain>
    </source>
</reference>
<sequence length="443" mass="51625">MINMAEWIWQSPNYPHFFYDEKALEALTNELIKNENKINSLIANYKLDKLDLQIQNLSDEIINSADIEGELLKRESVRASLRKKLDDNFDEFNDTFATKQSDNYASILLDAHFNKTPLNIERLHGWHNALFESGYSGLYKINVASFRKDVIQVVSGKMGKEKVHYEAILPKDVEKNMQDFLTFCNHSSLNPYLKSAIAHLYFVIIHPYDDGNGRIARTIADFLLPSQTIKIYSLSSQINQHKKEYYELLEKTNRFNEKCDICAWLTWHLKMTDLAMKNTFKIVNKLIFKTQFWDKFKNYDLNHHQQKVLNKILDIGIDDFKGKLNANKYASIAKIDLATANKELDELCKIACLVKDEKGFNVRSDFFKNENLENKANILMGQMLNTQESISSMPRVKDFNKDFEKDLEESFNIIKLDDGDLKDKETSNSQNISNQSNHKLRKR</sequence>
<proteinExistence type="predicted"/>
<evidence type="ECO:0000313" key="6">
    <source>
        <dbReference type="Proteomes" id="UP000535305"/>
    </source>
</evidence>
<dbReference type="InterPro" id="IPR040198">
    <property type="entry name" value="Fido_containing"/>
</dbReference>
<dbReference type="InterPro" id="IPR036597">
    <property type="entry name" value="Fido-like_dom_sf"/>
</dbReference>
<dbReference type="InterPro" id="IPR025230">
    <property type="entry name" value="DUF4172"/>
</dbReference>
<feature type="binding site" evidence="2">
    <location>
        <begin position="210"/>
        <end position="217"/>
    </location>
    <ligand>
        <name>ATP</name>
        <dbReference type="ChEBI" id="CHEBI:30616"/>
    </ligand>
</feature>
<dbReference type="EMBL" id="AABVLA010000016">
    <property type="protein sequence ID" value="EAJ1622003.1"/>
    <property type="molecule type" value="Genomic_DNA"/>
</dbReference>
<evidence type="ECO:0000313" key="5">
    <source>
        <dbReference type="EMBL" id="EAJ1622003.1"/>
    </source>
</evidence>
<feature type="binding site" evidence="2">
    <location>
        <begin position="245"/>
        <end position="246"/>
    </location>
    <ligand>
        <name>ATP</name>
        <dbReference type="ChEBI" id="CHEBI:30616"/>
    </ligand>
</feature>
<feature type="compositionally biased region" description="Low complexity" evidence="3">
    <location>
        <begin position="427"/>
        <end position="437"/>
    </location>
</feature>
<dbReference type="PROSITE" id="PS51459">
    <property type="entry name" value="FIDO"/>
    <property type="match status" value="1"/>
</dbReference>
<gene>
    <name evidence="5" type="ORF">CT510_04940</name>
</gene>
<evidence type="ECO:0000256" key="2">
    <source>
        <dbReference type="PIRSR" id="PIRSR640198-2"/>
    </source>
</evidence>
<dbReference type="InterPro" id="IPR003812">
    <property type="entry name" value="Fido"/>
</dbReference>
<keyword evidence="6" id="KW-1185">Reference proteome</keyword>
<dbReference type="Gene3D" id="1.10.3290.10">
    <property type="entry name" value="Fido-like domain"/>
    <property type="match status" value="1"/>
</dbReference>